<protein>
    <submittedName>
        <fullName evidence="1">Uncharacterized protein</fullName>
    </submittedName>
</protein>
<proteinExistence type="predicted"/>
<dbReference type="EMBL" id="JAOQNS010000001">
    <property type="protein sequence ID" value="MCW2306244.1"/>
    <property type="molecule type" value="Genomic_DNA"/>
</dbReference>
<gene>
    <name evidence="1" type="ORF">M2319_000560</name>
</gene>
<accession>A0ABT3H793</accession>
<sequence>MSDQKRYVGIDKDINGGMTDTAKIIRDAWVFGIIPETETCAGWNAAGIETLWEKVNAEWGRYGFRVAALPPELRERFERIQSGAVATARAGGWDPDREIAED</sequence>
<dbReference type="RefSeq" id="WP_264599901.1">
    <property type="nucleotide sequence ID" value="NZ_JAOQNS010000001.1"/>
</dbReference>
<keyword evidence="2" id="KW-1185">Reference proteome</keyword>
<comment type="caution">
    <text evidence="1">The sequence shown here is derived from an EMBL/GenBank/DDBJ whole genome shotgun (WGS) entry which is preliminary data.</text>
</comment>
<evidence type="ECO:0000313" key="1">
    <source>
        <dbReference type="EMBL" id="MCW2306244.1"/>
    </source>
</evidence>
<evidence type="ECO:0000313" key="2">
    <source>
        <dbReference type="Proteomes" id="UP001209755"/>
    </source>
</evidence>
<organism evidence="1 2">
    <name type="scientific">Rhodobium gokarnense</name>
    <dbReference type="NCBI Taxonomy" id="364296"/>
    <lineage>
        <taxon>Bacteria</taxon>
        <taxon>Pseudomonadati</taxon>
        <taxon>Pseudomonadota</taxon>
        <taxon>Alphaproteobacteria</taxon>
        <taxon>Hyphomicrobiales</taxon>
        <taxon>Rhodobiaceae</taxon>
        <taxon>Rhodobium</taxon>
    </lineage>
</organism>
<name>A0ABT3H793_9HYPH</name>
<dbReference type="Proteomes" id="UP001209755">
    <property type="component" value="Unassembled WGS sequence"/>
</dbReference>
<reference evidence="2" key="1">
    <citation type="submission" date="2023-07" db="EMBL/GenBank/DDBJ databases">
        <title>Genome sequencing of Purple Non-Sulfur Bacteria from various extreme environments.</title>
        <authorList>
            <person name="Mayer M."/>
        </authorList>
    </citation>
    <scope>NUCLEOTIDE SEQUENCE [LARGE SCALE GENOMIC DNA]</scope>
    <source>
        <strain evidence="2">DSM 17935</strain>
    </source>
</reference>